<proteinExistence type="predicted"/>
<organism evidence="2 3">
    <name type="scientific">Gordonia caeni</name>
    <dbReference type="NCBI Taxonomy" id="1007097"/>
    <lineage>
        <taxon>Bacteria</taxon>
        <taxon>Bacillati</taxon>
        <taxon>Actinomycetota</taxon>
        <taxon>Actinomycetes</taxon>
        <taxon>Mycobacteriales</taxon>
        <taxon>Gordoniaceae</taxon>
        <taxon>Gordonia</taxon>
    </lineage>
</organism>
<keyword evidence="1" id="KW-1133">Transmembrane helix</keyword>
<evidence type="ECO:0000256" key="1">
    <source>
        <dbReference type="SAM" id="Phobius"/>
    </source>
</evidence>
<protein>
    <recommendedName>
        <fullName evidence="4">Alkaline shock response membrane anchor protein AmaP</fullName>
    </recommendedName>
</protein>
<feature type="transmembrane region" description="Helical" evidence="1">
    <location>
        <begin position="57"/>
        <end position="78"/>
    </location>
</feature>
<keyword evidence="3" id="KW-1185">Reference proteome</keyword>
<dbReference type="EMBL" id="BAAAZW010000001">
    <property type="protein sequence ID" value="GAA3947670.1"/>
    <property type="molecule type" value="Genomic_DNA"/>
</dbReference>
<keyword evidence="1" id="KW-0812">Transmembrane</keyword>
<accession>A0ABP7NI51</accession>
<dbReference type="RefSeq" id="WP_344779458.1">
    <property type="nucleotide sequence ID" value="NZ_BAAAZW010000001.1"/>
</dbReference>
<evidence type="ECO:0000313" key="2">
    <source>
        <dbReference type="EMBL" id="GAA3947670.1"/>
    </source>
</evidence>
<reference evidence="3" key="1">
    <citation type="journal article" date="2019" name="Int. J. Syst. Evol. Microbiol.">
        <title>The Global Catalogue of Microorganisms (GCM) 10K type strain sequencing project: providing services to taxonomists for standard genome sequencing and annotation.</title>
        <authorList>
            <consortium name="The Broad Institute Genomics Platform"/>
            <consortium name="The Broad Institute Genome Sequencing Center for Infectious Disease"/>
            <person name="Wu L."/>
            <person name="Ma J."/>
        </authorList>
    </citation>
    <scope>NUCLEOTIDE SEQUENCE [LARGE SCALE GENOMIC DNA]</scope>
    <source>
        <strain evidence="3">JCM 16923</strain>
    </source>
</reference>
<keyword evidence="1" id="KW-0472">Membrane</keyword>
<name>A0ABP7NI51_9ACTN</name>
<comment type="caution">
    <text evidence="2">The sequence shown here is derived from an EMBL/GenBank/DDBJ whole genome shotgun (WGS) entry which is preliminary data.</text>
</comment>
<evidence type="ECO:0000313" key="3">
    <source>
        <dbReference type="Proteomes" id="UP001418444"/>
    </source>
</evidence>
<sequence length="188" mass="19658">MNRLPAAWNRVSVGLIGLLLICLGLAGIFAQTGVEPVAGWIARIDPDKISRGADAGWWTWVLVGVALLAVIWAVRLLATMVRPQAAADLVLDGSAEGGRMTIAPGLIATAVADELSGSTLLDDVAVKAIDDRGSTILRISVTAPAHRSYDEIEGLLADTVEQVRTAFDGSGLHVQAMVELASPNAGRL</sequence>
<dbReference type="Proteomes" id="UP001418444">
    <property type="component" value="Unassembled WGS sequence"/>
</dbReference>
<evidence type="ECO:0008006" key="4">
    <source>
        <dbReference type="Google" id="ProtNLM"/>
    </source>
</evidence>
<gene>
    <name evidence="2" type="ORF">GCM10022231_00840</name>
</gene>